<evidence type="ECO:0000259" key="6">
    <source>
        <dbReference type="PROSITE" id="PS50089"/>
    </source>
</evidence>
<dbReference type="InterPro" id="IPR013083">
    <property type="entry name" value="Znf_RING/FYVE/PHD"/>
</dbReference>
<evidence type="ECO:0000256" key="5">
    <source>
        <dbReference type="SAM" id="Phobius"/>
    </source>
</evidence>
<keyword evidence="3" id="KW-0862">Zinc</keyword>
<dbReference type="SUPFAM" id="SSF57850">
    <property type="entry name" value="RING/U-box"/>
    <property type="match status" value="1"/>
</dbReference>
<dbReference type="SMART" id="SM00184">
    <property type="entry name" value="RING"/>
    <property type="match status" value="1"/>
</dbReference>
<keyword evidence="5" id="KW-0812">Transmembrane</keyword>
<evidence type="ECO:0000313" key="8">
    <source>
        <dbReference type="Proteomes" id="UP000243459"/>
    </source>
</evidence>
<evidence type="ECO:0000256" key="3">
    <source>
        <dbReference type="ARBA" id="ARBA00022833"/>
    </source>
</evidence>
<evidence type="ECO:0000256" key="2">
    <source>
        <dbReference type="ARBA" id="ARBA00022771"/>
    </source>
</evidence>
<dbReference type="PROSITE" id="PS50089">
    <property type="entry name" value="ZF_RING_2"/>
    <property type="match status" value="1"/>
</dbReference>
<evidence type="ECO:0000313" key="7">
    <source>
        <dbReference type="EMBL" id="ONK54743.1"/>
    </source>
</evidence>
<organism evidence="7 8">
    <name type="scientific">Asparagus officinalis</name>
    <name type="common">Garden asparagus</name>
    <dbReference type="NCBI Taxonomy" id="4686"/>
    <lineage>
        <taxon>Eukaryota</taxon>
        <taxon>Viridiplantae</taxon>
        <taxon>Streptophyta</taxon>
        <taxon>Embryophyta</taxon>
        <taxon>Tracheophyta</taxon>
        <taxon>Spermatophyta</taxon>
        <taxon>Magnoliopsida</taxon>
        <taxon>Liliopsida</taxon>
        <taxon>Asparagales</taxon>
        <taxon>Asparagaceae</taxon>
        <taxon>Asparagoideae</taxon>
        <taxon>Asparagus</taxon>
    </lineage>
</organism>
<keyword evidence="1" id="KW-0479">Metal-binding</keyword>
<dbReference type="Gramene" id="ONK54743">
    <property type="protein sequence ID" value="ONK54743"/>
    <property type="gene ID" value="A4U43_UnF12040"/>
</dbReference>
<dbReference type="Pfam" id="PF13639">
    <property type="entry name" value="zf-RING_2"/>
    <property type="match status" value="1"/>
</dbReference>
<keyword evidence="8" id="KW-1185">Reference proteome</keyword>
<feature type="transmembrane region" description="Helical" evidence="5">
    <location>
        <begin position="6"/>
        <end position="26"/>
    </location>
</feature>
<accession>A0A1R3L554</accession>
<keyword evidence="2 4" id="KW-0863">Zinc-finger</keyword>
<dbReference type="CDD" id="cd16461">
    <property type="entry name" value="RING-H2_EL5-like"/>
    <property type="match status" value="1"/>
</dbReference>
<dbReference type="InterPro" id="IPR052788">
    <property type="entry name" value="RING-type_E3_ligase_ATL"/>
</dbReference>
<feature type="domain" description="RING-type" evidence="6">
    <location>
        <begin position="80"/>
        <end position="122"/>
    </location>
</feature>
<dbReference type="PANTHER" id="PTHR45798:SF97">
    <property type="entry name" value="ALCOHOL-SENSITIVE RING FINGER PROTEIN 1"/>
    <property type="match status" value="1"/>
</dbReference>
<sequence length="129" mass="14318">MQSDLIQLLVGEVTFIVIFVTLGILVEGCLSRMMSHHDAPPLDAAAITTSYVVVDTEERLRIIQGVGLVLAVEGEPEDCCSICLQEYEAKEEIRVLPNCTHGFHVNCVDRWLLLHSSCPLCRGRIRALL</sequence>
<keyword evidence="5" id="KW-0472">Membrane</keyword>
<evidence type="ECO:0000256" key="1">
    <source>
        <dbReference type="ARBA" id="ARBA00022723"/>
    </source>
</evidence>
<dbReference type="OMA" id="DCIDSWC"/>
<dbReference type="InterPro" id="IPR001841">
    <property type="entry name" value="Znf_RING"/>
</dbReference>
<dbReference type="Gene3D" id="3.30.40.10">
    <property type="entry name" value="Zinc/RING finger domain, C3HC4 (zinc finger)"/>
    <property type="match status" value="1"/>
</dbReference>
<reference evidence="8" key="1">
    <citation type="journal article" date="2017" name="Nat. Commun.">
        <title>The asparagus genome sheds light on the origin and evolution of a young Y chromosome.</title>
        <authorList>
            <person name="Harkess A."/>
            <person name="Zhou J."/>
            <person name="Xu C."/>
            <person name="Bowers J.E."/>
            <person name="Van der Hulst R."/>
            <person name="Ayyampalayam S."/>
            <person name="Mercati F."/>
            <person name="Riccardi P."/>
            <person name="McKain M.R."/>
            <person name="Kakrana A."/>
            <person name="Tang H."/>
            <person name="Ray J."/>
            <person name="Groenendijk J."/>
            <person name="Arikit S."/>
            <person name="Mathioni S.M."/>
            <person name="Nakano M."/>
            <person name="Shan H."/>
            <person name="Telgmann-Rauber A."/>
            <person name="Kanno A."/>
            <person name="Yue Z."/>
            <person name="Chen H."/>
            <person name="Li W."/>
            <person name="Chen Y."/>
            <person name="Xu X."/>
            <person name="Zhang Y."/>
            <person name="Luo S."/>
            <person name="Chen H."/>
            <person name="Gao J."/>
            <person name="Mao Z."/>
            <person name="Pires J.C."/>
            <person name="Luo M."/>
            <person name="Kudrna D."/>
            <person name="Wing R.A."/>
            <person name="Meyers B.C."/>
            <person name="Yi K."/>
            <person name="Kong H."/>
            <person name="Lavrijsen P."/>
            <person name="Sunseri F."/>
            <person name="Falavigna A."/>
            <person name="Ye Y."/>
            <person name="Leebens-Mack J.H."/>
            <person name="Chen G."/>
        </authorList>
    </citation>
    <scope>NUCLEOTIDE SEQUENCE [LARGE SCALE GENOMIC DNA]</scope>
    <source>
        <strain evidence="8">cv. DH0086</strain>
    </source>
</reference>
<dbReference type="Proteomes" id="UP000243459">
    <property type="component" value="Unassembled WGS sequence"/>
</dbReference>
<dbReference type="GO" id="GO:0008270">
    <property type="term" value="F:zinc ion binding"/>
    <property type="evidence" value="ECO:0007669"/>
    <property type="project" value="UniProtKB-KW"/>
</dbReference>
<name>A0A1R3L554_ASPOF</name>
<protein>
    <recommendedName>
        <fullName evidence="6">RING-type domain-containing protein</fullName>
    </recommendedName>
</protein>
<dbReference type="PANTHER" id="PTHR45798">
    <property type="entry name" value="RING-H2 FINGER PROTEIN ATL61-RELATED-RELATED"/>
    <property type="match status" value="1"/>
</dbReference>
<proteinExistence type="predicted"/>
<keyword evidence="5" id="KW-1133">Transmembrane helix</keyword>
<gene>
    <name evidence="7" type="ORF">A4U43_UnF12040</name>
</gene>
<dbReference type="AlphaFoldDB" id="A0A1R3L554"/>
<dbReference type="EMBL" id="KV864279">
    <property type="protein sequence ID" value="ONK54743.1"/>
    <property type="molecule type" value="Genomic_DNA"/>
</dbReference>
<evidence type="ECO:0000256" key="4">
    <source>
        <dbReference type="PROSITE-ProRule" id="PRU00175"/>
    </source>
</evidence>